<organism evidence="4 5">
    <name type="scientific">Klebsormidium nitens</name>
    <name type="common">Green alga</name>
    <name type="synonym">Ulothrix nitens</name>
    <dbReference type="NCBI Taxonomy" id="105231"/>
    <lineage>
        <taxon>Eukaryota</taxon>
        <taxon>Viridiplantae</taxon>
        <taxon>Streptophyta</taxon>
        <taxon>Klebsormidiophyceae</taxon>
        <taxon>Klebsormidiales</taxon>
        <taxon>Klebsormidiaceae</taxon>
        <taxon>Klebsormidium</taxon>
    </lineage>
</organism>
<dbReference type="EMBL" id="DF237567">
    <property type="protein sequence ID" value="GAQ90245.1"/>
    <property type="molecule type" value="Genomic_DNA"/>
</dbReference>
<feature type="disulfide bond" evidence="1">
    <location>
        <begin position="181"/>
        <end position="190"/>
    </location>
</feature>
<reference evidence="4 5" key="1">
    <citation type="journal article" date="2014" name="Nat. Commun.">
        <title>Klebsormidium flaccidum genome reveals primary factors for plant terrestrial adaptation.</title>
        <authorList>
            <person name="Hori K."/>
            <person name="Maruyama F."/>
            <person name="Fujisawa T."/>
            <person name="Togashi T."/>
            <person name="Yamamoto N."/>
            <person name="Seo M."/>
            <person name="Sato S."/>
            <person name="Yamada T."/>
            <person name="Mori H."/>
            <person name="Tajima N."/>
            <person name="Moriyama T."/>
            <person name="Ikeuchi M."/>
            <person name="Watanabe M."/>
            <person name="Wada H."/>
            <person name="Kobayashi K."/>
            <person name="Saito M."/>
            <person name="Masuda T."/>
            <person name="Sasaki-Sekimoto Y."/>
            <person name="Mashiguchi K."/>
            <person name="Awai K."/>
            <person name="Shimojima M."/>
            <person name="Masuda S."/>
            <person name="Iwai M."/>
            <person name="Nobusawa T."/>
            <person name="Narise T."/>
            <person name="Kondo S."/>
            <person name="Saito H."/>
            <person name="Sato R."/>
            <person name="Murakawa M."/>
            <person name="Ihara Y."/>
            <person name="Oshima-Yamada Y."/>
            <person name="Ohtaka K."/>
            <person name="Satoh M."/>
            <person name="Sonobe K."/>
            <person name="Ishii M."/>
            <person name="Ohtani R."/>
            <person name="Kanamori-Sato M."/>
            <person name="Honoki R."/>
            <person name="Miyazaki D."/>
            <person name="Mochizuki H."/>
            <person name="Umetsu J."/>
            <person name="Higashi K."/>
            <person name="Shibata D."/>
            <person name="Kamiya Y."/>
            <person name="Sato N."/>
            <person name="Nakamura Y."/>
            <person name="Tabata S."/>
            <person name="Ida S."/>
            <person name="Kurokawa K."/>
            <person name="Ohta H."/>
        </authorList>
    </citation>
    <scope>NUCLEOTIDE SEQUENCE [LARGE SCALE GENOMIC DNA]</scope>
    <source>
        <strain evidence="4 5">NIES-2285</strain>
    </source>
</reference>
<feature type="region of interest" description="Disordered" evidence="2">
    <location>
        <begin position="268"/>
        <end position="295"/>
    </location>
</feature>
<dbReference type="PROSITE" id="PS50026">
    <property type="entry name" value="EGF_3"/>
    <property type="match status" value="1"/>
</dbReference>
<proteinExistence type="predicted"/>
<dbReference type="PROSITE" id="PS01186">
    <property type="entry name" value="EGF_2"/>
    <property type="match status" value="1"/>
</dbReference>
<evidence type="ECO:0000313" key="4">
    <source>
        <dbReference type="EMBL" id="GAQ90245.1"/>
    </source>
</evidence>
<dbReference type="AlphaFoldDB" id="A0A1Y1IHA7"/>
<dbReference type="SUPFAM" id="SSF57196">
    <property type="entry name" value="EGF/Laminin"/>
    <property type="match status" value="1"/>
</dbReference>
<feature type="domain" description="EGF-like" evidence="3">
    <location>
        <begin position="139"/>
        <end position="191"/>
    </location>
</feature>
<evidence type="ECO:0000313" key="5">
    <source>
        <dbReference type="Proteomes" id="UP000054558"/>
    </source>
</evidence>
<dbReference type="Proteomes" id="UP000054558">
    <property type="component" value="Unassembled WGS sequence"/>
</dbReference>
<comment type="caution">
    <text evidence="1">Lacks conserved residue(s) required for the propagation of feature annotation.</text>
</comment>
<dbReference type="OrthoDB" id="283575at2759"/>
<dbReference type="PROSITE" id="PS00022">
    <property type="entry name" value="EGF_1"/>
    <property type="match status" value="1"/>
</dbReference>
<evidence type="ECO:0000256" key="1">
    <source>
        <dbReference type="PROSITE-ProRule" id="PRU00076"/>
    </source>
</evidence>
<evidence type="ECO:0000256" key="2">
    <source>
        <dbReference type="SAM" id="MobiDB-lite"/>
    </source>
</evidence>
<dbReference type="InterPro" id="IPR000742">
    <property type="entry name" value="EGF"/>
</dbReference>
<keyword evidence="5" id="KW-1185">Reference proteome</keyword>
<sequence length="421" mass="44757">MQLNLVRPRSIKGICRARPGGHACVITNISKLPYNLGNRSTFRGRPKQQWRPHALPFWRSPSCASPPSRCYPRIMITPEPMITPARQGSSLLFEAAQIPIPSSAMRISVTPTRLAAVQAMWEYSGVKGIGSHFSCFIPGRDVCNPNPCENGGTCNVQFGTRLPPVPEGENPSQVIDFTCNCPLGFLGKTCALLAPNSQYPTPVQKSGPPSGSQGVCGTDGPAAAFPVRCYLNNDPQGRYLCCDSAGCDGFLRPRYQVPQCKNGDGYAPPGFGVGTSPPTPPATPPPSNPPTGSQGVCGSGDAAFFPTRCWFNSDPQGRYVCCDGQGCDGFNADNLTPHCKIYGYVPPNYGAGAAPPPPEPPTNSQGVCGTGAAASFPVRCWYNNDPQGRYVCCDSEGCDGFNPPGNFFPHCKNNGFVPPSL</sequence>
<accession>A0A1Y1IHA7</accession>
<protein>
    <recommendedName>
        <fullName evidence="3">EGF-like domain-containing protein</fullName>
    </recommendedName>
</protein>
<dbReference type="SMART" id="SM00181">
    <property type="entry name" value="EGF"/>
    <property type="match status" value="1"/>
</dbReference>
<name>A0A1Y1IHA7_KLENI</name>
<dbReference type="Gene3D" id="2.10.25.10">
    <property type="entry name" value="Laminin"/>
    <property type="match status" value="1"/>
</dbReference>
<feature type="compositionally biased region" description="Pro residues" evidence="2">
    <location>
        <begin position="277"/>
        <end position="289"/>
    </location>
</feature>
<gene>
    <name evidence="4" type="ORF">KFL_006180020</name>
</gene>
<keyword evidence="1" id="KW-0245">EGF-like domain</keyword>
<keyword evidence="1" id="KW-1015">Disulfide bond</keyword>
<evidence type="ECO:0000259" key="3">
    <source>
        <dbReference type="PROSITE" id="PS50026"/>
    </source>
</evidence>